<protein>
    <submittedName>
        <fullName evidence="5">WD40-repeat-containing domain</fullName>
    </submittedName>
</protein>
<keyword evidence="1 3" id="KW-0853">WD repeat</keyword>
<dbReference type="InterPro" id="IPR036322">
    <property type="entry name" value="WD40_repeat_dom_sf"/>
</dbReference>
<evidence type="ECO:0000256" key="3">
    <source>
        <dbReference type="PROSITE-ProRule" id="PRU00221"/>
    </source>
</evidence>
<evidence type="ECO:0000313" key="5">
    <source>
        <dbReference type="EMBL" id="KRX02555.1"/>
    </source>
</evidence>
<feature type="coiled-coil region" evidence="4">
    <location>
        <begin position="203"/>
        <end position="237"/>
    </location>
</feature>
<dbReference type="EMBL" id="LDAU01000154">
    <property type="protein sequence ID" value="KRX02555.1"/>
    <property type="molecule type" value="Genomic_DNA"/>
</dbReference>
<sequence>MESQYNIENNGLIPKVSLTCPVHTLEKATNICCETSCQKNAIMCQQCKDAHAQEHAKYIKPIEKFISQATTDVENHAKKNKEFLNEIFQNQEYQQLFRYIQDSEQHLNKVENHITGQKVLISEDITNILTYFGDTCTKVKQVMYSKLDDFFQHYKEQFSNNKNLIEEYFKLSKSYQFYNNPNNLVSKLSSELPSNANYFVSDLKKAIENAKQMNKNKQFYSKQIKKMENNINQMMDNLPNYQPYTDFDVLMKELQQNCETFMKKNLLMQQDYHKLLVNKDLLSNPRSSSSQQQNFQIINDNKNMLILQNSDEIQLKPLKKFQLEISVTSMTALSDIHLALASTTDNKLRIFESQQKKIHTIQGHSQPITYLTKIITEDKYMNKSKENSRDKSNQKVLLVSASRDFSVILWTFDYDMKKNTEIYSKLIGFSNIPTTVLDLQDFQNIVTGDTSGEICIWDVHNSNVKFQDKSNHKAKITGLCLTKKFDKFISSSEDNTIIVWKLKYNSNKQIESMAVESIIQDEFSGITSINQAKFDPSLVFIGSKLGSLKLYDIYSKKMIAETNAHQTPVLDLTLVEENLIKNENPKFSQKMALLSLGVKDNYVRMWRVVKNKETGEFSFVGLKLDVNISIEEMNSKSKVQILMGDAPKFVLANEKEKELLVYEISF</sequence>
<name>A0A0V0QK23_PSEPJ</name>
<dbReference type="PANTHER" id="PTHR19848">
    <property type="entry name" value="WD40 REPEAT PROTEIN"/>
    <property type="match status" value="1"/>
</dbReference>
<reference evidence="5 6" key="1">
    <citation type="journal article" date="2015" name="Sci. Rep.">
        <title>Genome of the facultative scuticociliatosis pathogen Pseudocohnilembus persalinus provides insight into its virulence through horizontal gene transfer.</title>
        <authorList>
            <person name="Xiong J."/>
            <person name="Wang G."/>
            <person name="Cheng J."/>
            <person name="Tian M."/>
            <person name="Pan X."/>
            <person name="Warren A."/>
            <person name="Jiang C."/>
            <person name="Yuan D."/>
            <person name="Miao W."/>
        </authorList>
    </citation>
    <scope>NUCLEOTIDE SEQUENCE [LARGE SCALE GENOMIC DNA]</scope>
    <source>
        <strain evidence="5">36N120E</strain>
    </source>
</reference>
<feature type="repeat" description="WD" evidence="3">
    <location>
        <begin position="469"/>
        <end position="510"/>
    </location>
</feature>
<dbReference type="InterPro" id="IPR001680">
    <property type="entry name" value="WD40_rpt"/>
</dbReference>
<organism evidence="5 6">
    <name type="scientific">Pseudocohnilembus persalinus</name>
    <name type="common">Ciliate</name>
    <dbReference type="NCBI Taxonomy" id="266149"/>
    <lineage>
        <taxon>Eukaryota</taxon>
        <taxon>Sar</taxon>
        <taxon>Alveolata</taxon>
        <taxon>Ciliophora</taxon>
        <taxon>Intramacronucleata</taxon>
        <taxon>Oligohymenophorea</taxon>
        <taxon>Scuticociliatia</taxon>
        <taxon>Philasterida</taxon>
        <taxon>Pseudocohnilembidae</taxon>
        <taxon>Pseudocohnilembus</taxon>
    </lineage>
</organism>
<keyword evidence="2" id="KW-0677">Repeat</keyword>
<dbReference type="SMART" id="SM00320">
    <property type="entry name" value="WD40"/>
    <property type="match status" value="5"/>
</dbReference>
<dbReference type="Gene3D" id="2.130.10.10">
    <property type="entry name" value="YVTN repeat-like/Quinoprotein amine dehydrogenase"/>
    <property type="match status" value="2"/>
</dbReference>
<dbReference type="Proteomes" id="UP000054937">
    <property type="component" value="Unassembled WGS sequence"/>
</dbReference>
<dbReference type="InParanoid" id="A0A0V0QK23"/>
<dbReference type="InterPro" id="IPR015943">
    <property type="entry name" value="WD40/YVTN_repeat-like_dom_sf"/>
</dbReference>
<evidence type="ECO:0000256" key="1">
    <source>
        <dbReference type="ARBA" id="ARBA00022574"/>
    </source>
</evidence>
<dbReference type="OMA" id="SDHYSNI"/>
<dbReference type="OrthoDB" id="284161at2759"/>
<evidence type="ECO:0000256" key="2">
    <source>
        <dbReference type="ARBA" id="ARBA00022737"/>
    </source>
</evidence>
<gene>
    <name evidence="5" type="ORF">PPERSA_11895</name>
</gene>
<dbReference type="AlphaFoldDB" id="A0A0V0QK23"/>
<dbReference type="PROSITE" id="PS50082">
    <property type="entry name" value="WD_REPEATS_2"/>
    <property type="match status" value="1"/>
</dbReference>
<dbReference type="PANTHER" id="PTHR19848:SF8">
    <property type="entry name" value="F-BOX AND WD REPEAT DOMAIN CONTAINING 7"/>
    <property type="match status" value="1"/>
</dbReference>
<accession>A0A0V0QK23</accession>
<proteinExistence type="predicted"/>
<keyword evidence="4" id="KW-0175">Coiled coil</keyword>
<dbReference type="SUPFAM" id="SSF50978">
    <property type="entry name" value="WD40 repeat-like"/>
    <property type="match status" value="1"/>
</dbReference>
<keyword evidence="6" id="KW-1185">Reference proteome</keyword>
<evidence type="ECO:0000256" key="4">
    <source>
        <dbReference type="SAM" id="Coils"/>
    </source>
</evidence>
<dbReference type="Pfam" id="PF00400">
    <property type="entry name" value="WD40"/>
    <property type="match status" value="1"/>
</dbReference>
<evidence type="ECO:0000313" key="6">
    <source>
        <dbReference type="Proteomes" id="UP000054937"/>
    </source>
</evidence>
<comment type="caution">
    <text evidence="5">The sequence shown here is derived from an EMBL/GenBank/DDBJ whole genome shotgun (WGS) entry which is preliminary data.</text>
</comment>